<dbReference type="PATRIC" id="fig|1705561.3.peg.131"/>
<evidence type="ECO:0000256" key="2">
    <source>
        <dbReference type="ARBA" id="ARBA00023125"/>
    </source>
</evidence>
<protein>
    <submittedName>
        <fullName evidence="5">AraC family transcriptional regulator</fullName>
    </submittedName>
</protein>
<dbReference type="SUPFAM" id="SSF46689">
    <property type="entry name" value="Homeodomain-like"/>
    <property type="match status" value="2"/>
</dbReference>
<gene>
    <name evidence="5" type="ORF">AMS66_03290</name>
</gene>
<dbReference type="Proteomes" id="UP000037688">
    <property type="component" value="Unassembled WGS sequence"/>
</dbReference>
<dbReference type="InterPro" id="IPR014710">
    <property type="entry name" value="RmlC-like_jellyroll"/>
</dbReference>
<keyword evidence="2" id="KW-0238">DNA-binding</keyword>
<evidence type="ECO:0000313" key="6">
    <source>
        <dbReference type="Proteomes" id="UP000037688"/>
    </source>
</evidence>
<dbReference type="Gene3D" id="2.60.120.10">
    <property type="entry name" value="Jelly Rolls"/>
    <property type="match status" value="1"/>
</dbReference>
<keyword evidence="6" id="KW-1185">Reference proteome</keyword>
<evidence type="ECO:0000256" key="3">
    <source>
        <dbReference type="ARBA" id="ARBA00023163"/>
    </source>
</evidence>
<dbReference type="PANTHER" id="PTHR43280:SF2">
    <property type="entry name" value="HTH-TYPE TRANSCRIPTIONAL REGULATOR EXSA"/>
    <property type="match status" value="1"/>
</dbReference>
<dbReference type="SUPFAM" id="SSF51215">
    <property type="entry name" value="Regulatory protein AraC"/>
    <property type="match status" value="1"/>
</dbReference>
<name>A0A0N0C601_9BACL</name>
<dbReference type="EMBL" id="LITU01000029">
    <property type="protein sequence ID" value="KOY18001.1"/>
    <property type="molecule type" value="Genomic_DNA"/>
</dbReference>
<dbReference type="AlphaFoldDB" id="A0A0N0C601"/>
<dbReference type="InterPro" id="IPR003313">
    <property type="entry name" value="AraC-bd"/>
</dbReference>
<sequence>MRCLVNGSYLYDPILPELLYLHRVTTYPLESSYHRHDAYEVYLFLRGNVNFYIENHCYHLEPGDLLVISPEEMHRSYIMDDSEYERITINLKNTYLRRMSTPSTSLSACFDYRPKGKGNIVHLEQEQLKQILRLAAELENLLASDVYGTDVKINAVVAQLMVAINVSYHETTSIPTDIMPELVCKTMDYIEEHLAQEITLSKLAKMFYINSTHISRQFKKHTGLTLRSYILGRRIELAKYCLSDGLSITETCFQSGFRDYANFIRSFTRIVGISPGKFVKQERNNTDYGYNKIPQ</sequence>
<organism evidence="5 6">
    <name type="scientific">Paenibacillus xylanivorans</name>
    <dbReference type="NCBI Taxonomy" id="1705561"/>
    <lineage>
        <taxon>Bacteria</taxon>
        <taxon>Bacillati</taxon>
        <taxon>Bacillota</taxon>
        <taxon>Bacilli</taxon>
        <taxon>Bacillales</taxon>
        <taxon>Paenibacillaceae</taxon>
        <taxon>Paenibacillus</taxon>
    </lineage>
</organism>
<dbReference type="PANTHER" id="PTHR43280">
    <property type="entry name" value="ARAC-FAMILY TRANSCRIPTIONAL REGULATOR"/>
    <property type="match status" value="1"/>
</dbReference>
<dbReference type="OrthoDB" id="9774814at2"/>
<dbReference type="Pfam" id="PF02311">
    <property type="entry name" value="AraC_binding"/>
    <property type="match status" value="1"/>
</dbReference>
<dbReference type="InterPro" id="IPR009057">
    <property type="entry name" value="Homeodomain-like_sf"/>
</dbReference>
<evidence type="ECO:0000259" key="4">
    <source>
        <dbReference type="PROSITE" id="PS01124"/>
    </source>
</evidence>
<dbReference type="InterPro" id="IPR018062">
    <property type="entry name" value="HTH_AraC-typ_CS"/>
</dbReference>
<evidence type="ECO:0000256" key="1">
    <source>
        <dbReference type="ARBA" id="ARBA00023015"/>
    </source>
</evidence>
<dbReference type="Gene3D" id="1.10.10.60">
    <property type="entry name" value="Homeodomain-like"/>
    <property type="match status" value="2"/>
</dbReference>
<comment type="caution">
    <text evidence="5">The sequence shown here is derived from an EMBL/GenBank/DDBJ whole genome shotgun (WGS) entry which is preliminary data.</text>
</comment>
<evidence type="ECO:0000313" key="5">
    <source>
        <dbReference type="EMBL" id="KOY18001.1"/>
    </source>
</evidence>
<dbReference type="InterPro" id="IPR037923">
    <property type="entry name" value="HTH-like"/>
</dbReference>
<accession>A0A0N0C601</accession>
<reference evidence="5 6" key="1">
    <citation type="submission" date="2015-08" db="EMBL/GenBank/DDBJ databases">
        <title>Draft genome sequence of cellulolytic and xylanolytic Paenibacillus sp. A59, isolated from a decaying forest soil from Patagonia, Argentina.</title>
        <authorList>
            <person name="Ghio S."/>
            <person name="Caceres A.M."/>
            <person name="Talia P."/>
            <person name="Grasso D."/>
            <person name="Campos E."/>
        </authorList>
    </citation>
    <scope>NUCLEOTIDE SEQUENCE [LARGE SCALE GENOMIC DNA]</scope>
    <source>
        <strain evidence="5 6">A59</strain>
    </source>
</reference>
<dbReference type="GO" id="GO:0043565">
    <property type="term" value="F:sequence-specific DNA binding"/>
    <property type="evidence" value="ECO:0007669"/>
    <property type="project" value="InterPro"/>
</dbReference>
<dbReference type="GO" id="GO:0003700">
    <property type="term" value="F:DNA-binding transcription factor activity"/>
    <property type="evidence" value="ECO:0007669"/>
    <property type="project" value="InterPro"/>
</dbReference>
<dbReference type="Pfam" id="PF12833">
    <property type="entry name" value="HTH_18"/>
    <property type="match status" value="1"/>
</dbReference>
<keyword evidence="1" id="KW-0805">Transcription regulation</keyword>
<feature type="domain" description="HTH araC/xylS-type" evidence="4">
    <location>
        <begin position="184"/>
        <end position="281"/>
    </location>
</feature>
<dbReference type="PROSITE" id="PS00041">
    <property type="entry name" value="HTH_ARAC_FAMILY_1"/>
    <property type="match status" value="1"/>
</dbReference>
<keyword evidence="3" id="KW-0804">Transcription</keyword>
<dbReference type="PROSITE" id="PS01124">
    <property type="entry name" value="HTH_ARAC_FAMILY_2"/>
    <property type="match status" value="1"/>
</dbReference>
<dbReference type="SMART" id="SM00342">
    <property type="entry name" value="HTH_ARAC"/>
    <property type="match status" value="1"/>
</dbReference>
<dbReference type="InterPro" id="IPR018060">
    <property type="entry name" value="HTH_AraC"/>
</dbReference>
<proteinExistence type="predicted"/>